<sequence length="296" mass="34475">MAIPWACGSIIYEKTKESKLYKETKQSFKNKKPAVRSRRRRVSFDASQTHFSMQMESPFFRKLPAELRNAVYEHLVQDEVYIVFMSGVIRSYSSDDPRVKHLGQSVVPAGDHQSSTGWLGMLQTCRRMYSETITLVYSTTKFRIQDYDSFFSFTATILPQRFQSIRRLHIVGKTYLREGERKSRSMDRNLNYQYIKRVECRNPILPNGPYTKHSFSAFAALCTIIGQMAGLEELHMELDIPWPTRYFPYFDMYAMPQLEGLSALKLRTFDVAFTEESLTNMGWTCQPFVNGVRQSC</sequence>
<evidence type="ECO:0000259" key="1">
    <source>
        <dbReference type="Pfam" id="PF24864"/>
    </source>
</evidence>
<dbReference type="Pfam" id="PF24864">
    <property type="entry name" value="DUF7730"/>
    <property type="match status" value="1"/>
</dbReference>
<dbReference type="Proteomes" id="UP000800038">
    <property type="component" value="Unassembled WGS sequence"/>
</dbReference>
<accession>A0A6A5SIU2</accession>
<organism evidence="2 3">
    <name type="scientific">Clathrospora elynae</name>
    <dbReference type="NCBI Taxonomy" id="706981"/>
    <lineage>
        <taxon>Eukaryota</taxon>
        <taxon>Fungi</taxon>
        <taxon>Dikarya</taxon>
        <taxon>Ascomycota</taxon>
        <taxon>Pezizomycotina</taxon>
        <taxon>Dothideomycetes</taxon>
        <taxon>Pleosporomycetidae</taxon>
        <taxon>Pleosporales</taxon>
        <taxon>Diademaceae</taxon>
        <taxon>Clathrospora</taxon>
    </lineage>
</organism>
<protein>
    <recommendedName>
        <fullName evidence="1">DUF7730 domain-containing protein</fullName>
    </recommendedName>
</protein>
<dbReference type="PANTHER" id="PTHR38790">
    <property type="entry name" value="2EXR DOMAIN-CONTAINING PROTEIN-RELATED"/>
    <property type="match status" value="1"/>
</dbReference>
<proteinExistence type="predicted"/>
<evidence type="ECO:0000313" key="3">
    <source>
        <dbReference type="Proteomes" id="UP000800038"/>
    </source>
</evidence>
<dbReference type="OrthoDB" id="3801532at2759"/>
<reference evidence="2" key="1">
    <citation type="journal article" date="2020" name="Stud. Mycol.">
        <title>101 Dothideomycetes genomes: a test case for predicting lifestyles and emergence of pathogens.</title>
        <authorList>
            <person name="Haridas S."/>
            <person name="Albert R."/>
            <person name="Binder M."/>
            <person name="Bloem J."/>
            <person name="Labutti K."/>
            <person name="Salamov A."/>
            <person name="Andreopoulos B."/>
            <person name="Baker S."/>
            <person name="Barry K."/>
            <person name="Bills G."/>
            <person name="Bluhm B."/>
            <person name="Cannon C."/>
            <person name="Castanera R."/>
            <person name="Culley D."/>
            <person name="Daum C."/>
            <person name="Ezra D."/>
            <person name="Gonzalez J."/>
            <person name="Henrissat B."/>
            <person name="Kuo A."/>
            <person name="Liang C."/>
            <person name="Lipzen A."/>
            <person name="Lutzoni F."/>
            <person name="Magnuson J."/>
            <person name="Mondo S."/>
            <person name="Nolan M."/>
            <person name="Ohm R."/>
            <person name="Pangilinan J."/>
            <person name="Park H.-J."/>
            <person name="Ramirez L."/>
            <person name="Alfaro M."/>
            <person name="Sun H."/>
            <person name="Tritt A."/>
            <person name="Yoshinaga Y."/>
            <person name="Zwiers L.-H."/>
            <person name="Turgeon B."/>
            <person name="Goodwin S."/>
            <person name="Spatafora J."/>
            <person name="Crous P."/>
            <person name="Grigoriev I."/>
        </authorList>
    </citation>
    <scope>NUCLEOTIDE SEQUENCE</scope>
    <source>
        <strain evidence="2">CBS 161.51</strain>
    </source>
</reference>
<evidence type="ECO:0000313" key="2">
    <source>
        <dbReference type="EMBL" id="KAF1940033.1"/>
    </source>
</evidence>
<feature type="domain" description="DUF7730" evidence="1">
    <location>
        <begin position="53"/>
        <end position="238"/>
    </location>
</feature>
<dbReference type="EMBL" id="ML976070">
    <property type="protein sequence ID" value="KAF1940033.1"/>
    <property type="molecule type" value="Genomic_DNA"/>
</dbReference>
<dbReference type="AlphaFoldDB" id="A0A6A5SIU2"/>
<gene>
    <name evidence="2" type="ORF">EJ02DRAFT_513431</name>
</gene>
<dbReference type="PANTHER" id="PTHR38790:SF4">
    <property type="entry name" value="2EXR DOMAIN-CONTAINING PROTEIN"/>
    <property type="match status" value="1"/>
</dbReference>
<keyword evidence="3" id="KW-1185">Reference proteome</keyword>
<name>A0A6A5SIU2_9PLEO</name>
<dbReference type="InterPro" id="IPR056632">
    <property type="entry name" value="DUF7730"/>
</dbReference>